<sequence>MTATLLPNARIASTGIQIYLGSDVGKPDIRTVRVYRGR</sequence>
<evidence type="ECO:0000313" key="1">
    <source>
        <dbReference type="EMBL" id="MBB4274192.1"/>
    </source>
</evidence>
<dbReference type="EMBL" id="JACIGM010000003">
    <property type="protein sequence ID" value="MBB4274192.1"/>
    <property type="molecule type" value="Genomic_DNA"/>
</dbReference>
<reference evidence="1 2" key="1">
    <citation type="submission" date="2020-08" db="EMBL/GenBank/DDBJ databases">
        <title>Genomic Encyclopedia of Type Strains, Phase IV (KMG-V): Genome sequencing to study the core and pangenomes of soil and plant-associated prokaryotes.</title>
        <authorList>
            <person name="Whitman W."/>
        </authorList>
    </citation>
    <scope>NUCLEOTIDE SEQUENCE [LARGE SCALE GENOMIC DNA]</scope>
    <source>
        <strain evidence="1 2">SEMIA 402</strain>
    </source>
</reference>
<dbReference type="Proteomes" id="UP000533641">
    <property type="component" value="Unassembled WGS sequence"/>
</dbReference>
<protein>
    <submittedName>
        <fullName evidence="1">Uncharacterized protein</fullName>
    </submittedName>
</protein>
<proteinExistence type="predicted"/>
<comment type="caution">
    <text evidence="1">The sequence shown here is derived from an EMBL/GenBank/DDBJ whole genome shotgun (WGS) entry which is preliminary data.</text>
</comment>
<evidence type="ECO:0000313" key="2">
    <source>
        <dbReference type="Proteomes" id="UP000533641"/>
    </source>
</evidence>
<gene>
    <name evidence="1" type="ORF">GGE12_001947</name>
</gene>
<dbReference type="AlphaFoldDB" id="A0A7W6WDB3"/>
<organism evidence="1 2">
    <name type="scientific">Rhizobium mongolense</name>
    <dbReference type="NCBI Taxonomy" id="57676"/>
    <lineage>
        <taxon>Bacteria</taxon>
        <taxon>Pseudomonadati</taxon>
        <taxon>Pseudomonadota</taxon>
        <taxon>Alphaproteobacteria</taxon>
        <taxon>Hyphomicrobiales</taxon>
        <taxon>Rhizobiaceae</taxon>
        <taxon>Rhizobium/Agrobacterium group</taxon>
        <taxon>Rhizobium</taxon>
    </lineage>
</organism>
<name>A0A7W6WDB3_9HYPH</name>
<accession>A0A7W6WDB3</accession>